<dbReference type="InterPro" id="IPR036388">
    <property type="entry name" value="WH-like_DNA-bd_sf"/>
</dbReference>
<dbReference type="RefSeq" id="WP_154281197.1">
    <property type="nucleotide sequence ID" value="NZ_JBHUJQ010000001.1"/>
</dbReference>
<reference evidence="5 6" key="1">
    <citation type="submission" date="2019-11" db="EMBL/GenBank/DDBJ databases">
        <title>Pedobacter petrophilus genome.</title>
        <authorList>
            <person name="Feldbauer M.J."/>
            <person name="Newman J.D."/>
        </authorList>
    </citation>
    <scope>NUCLEOTIDE SEQUENCE [LARGE SCALE GENOMIC DNA]</scope>
    <source>
        <strain evidence="5 6">LMG 29686</strain>
    </source>
</reference>
<evidence type="ECO:0000256" key="2">
    <source>
        <dbReference type="ARBA" id="ARBA00023125"/>
    </source>
</evidence>
<evidence type="ECO:0000256" key="1">
    <source>
        <dbReference type="ARBA" id="ARBA00023015"/>
    </source>
</evidence>
<keyword evidence="1" id="KW-0805">Transcription regulation</keyword>
<dbReference type="Gene3D" id="3.40.1410.10">
    <property type="entry name" value="Chorismate lyase-like"/>
    <property type="match status" value="1"/>
</dbReference>
<sequence>MADKNIRIPQYRQLYETLRKQISNGVYKAGDLLPSESELNIAHSVTQPTIRQALALLVNDGYIKKHHGKGSIVQELPTGLGILSIEGRLANSNSNVENLLTKIIDGPRITSWPDVMPFTPTQQELEDSCFYIERQRSVADTVVFYEFLHIPNHNLPRFASRSLANKSLYELLRTHYKIEIKGGEQKIWAILADDLVSHYLEIDAGSPVLRLERRIDTNRTDFSIYTSLYANTEKYILQGLI</sequence>
<dbReference type="InterPro" id="IPR036390">
    <property type="entry name" value="WH_DNA-bd_sf"/>
</dbReference>
<proteinExistence type="predicted"/>
<dbReference type="GO" id="GO:0003677">
    <property type="term" value="F:DNA binding"/>
    <property type="evidence" value="ECO:0007669"/>
    <property type="project" value="UniProtKB-KW"/>
</dbReference>
<dbReference type="PROSITE" id="PS50949">
    <property type="entry name" value="HTH_GNTR"/>
    <property type="match status" value="1"/>
</dbReference>
<protein>
    <submittedName>
        <fullName evidence="5">UTRA domain-containing protein</fullName>
    </submittedName>
</protein>
<dbReference type="InterPro" id="IPR028978">
    <property type="entry name" value="Chorismate_lyase_/UTRA_dom_sf"/>
</dbReference>
<name>A0A7K0G0L7_9SPHI</name>
<dbReference type="SMART" id="SM00866">
    <property type="entry name" value="UTRA"/>
    <property type="match status" value="1"/>
</dbReference>
<dbReference type="CDD" id="cd07377">
    <property type="entry name" value="WHTH_GntR"/>
    <property type="match status" value="1"/>
</dbReference>
<dbReference type="AlphaFoldDB" id="A0A7K0G0L7"/>
<dbReference type="SMART" id="SM00345">
    <property type="entry name" value="HTH_GNTR"/>
    <property type="match status" value="1"/>
</dbReference>
<dbReference type="InterPro" id="IPR000524">
    <property type="entry name" value="Tscrpt_reg_HTH_GntR"/>
</dbReference>
<gene>
    <name evidence="5" type="ORF">GJU39_12820</name>
</gene>
<evidence type="ECO:0000256" key="3">
    <source>
        <dbReference type="ARBA" id="ARBA00023163"/>
    </source>
</evidence>
<accession>A0A7K0G0L7</accession>
<dbReference type="Gene3D" id="1.10.10.10">
    <property type="entry name" value="Winged helix-like DNA-binding domain superfamily/Winged helix DNA-binding domain"/>
    <property type="match status" value="1"/>
</dbReference>
<evidence type="ECO:0000313" key="6">
    <source>
        <dbReference type="Proteomes" id="UP000487757"/>
    </source>
</evidence>
<dbReference type="Proteomes" id="UP000487757">
    <property type="component" value="Unassembled WGS sequence"/>
</dbReference>
<evidence type="ECO:0000259" key="4">
    <source>
        <dbReference type="PROSITE" id="PS50949"/>
    </source>
</evidence>
<feature type="domain" description="HTH gntR-type" evidence="4">
    <location>
        <begin position="8"/>
        <end position="76"/>
    </location>
</feature>
<keyword evidence="3" id="KW-0804">Transcription</keyword>
<dbReference type="PANTHER" id="PTHR44846:SF1">
    <property type="entry name" value="MANNOSYL-D-GLYCERATE TRANSPORT_METABOLISM SYSTEM REPRESSOR MNGR-RELATED"/>
    <property type="match status" value="1"/>
</dbReference>
<dbReference type="GO" id="GO:0045892">
    <property type="term" value="P:negative regulation of DNA-templated transcription"/>
    <property type="evidence" value="ECO:0007669"/>
    <property type="project" value="TreeGrafter"/>
</dbReference>
<dbReference type="Pfam" id="PF00392">
    <property type="entry name" value="GntR"/>
    <property type="match status" value="1"/>
</dbReference>
<dbReference type="OrthoDB" id="9815017at2"/>
<organism evidence="5 6">
    <name type="scientific">Pedobacter petrophilus</name>
    <dbReference type="NCBI Taxonomy" id="1908241"/>
    <lineage>
        <taxon>Bacteria</taxon>
        <taxon>Pseudomonadati</taxon>
        <taxon>Bacteroidota</taxon>
        <taxon>Sphingobacteriia</taxon>
        <taxon>Sphingobacteriales</taxon>
        <taxon>Sphingobacteriaceae</taxon>
        <taxon>Pedobacter</taxon>
    </lineage>
</organism>
<dbReference type="Pfam" id="PF07702">
    <property type="entry name" value="UTRA"/>
    <property type="match status" value="1"/>
</dbReference>
<dbReference type="SUPFAM" id="SSF46785">
    <property type="entry name" value="Winged helix' DNA-binding domain"/>
    <property type="match status" value="1"/>
</dbReference>
<dbReference type="SUPFAM" id="SSF64288">
    <property type="entry name" value="Chorismate lyase-like"/>
    <property type="match status" value="1"/>
</dbReference>
<dbReference type="GO" id="GO:0003700">
    <property type="term" value="F:DNA-binding transcription factor activity"/>
    <property type="evidence" value="ECO:0007669"/>
    <property type="project" value="InterPro"/>
</dbReference>
<keyword evidence="2" id="KW-0238">DNA-binding</keyword>
<dbReference type="EMBL" id="WKKH01000018">
    <property type="protein sequence ID" value="MRX76970.1"/>
    <property type="molecule type" value="Genomic_DNA"/>
</dbReference>
<dbReference type="InterPro" id="IPR011663">
    <property type="entry name" value="UTRA"/>
</dbReference>
<keyword evidence="6" id="KW-1185">Reference proteome</keyword>
<dbReference type="PANTHER" id="PTHR44846">
    <property type="entry name" value="MANNOSYL-D-GLYCERATE TRANSPORT/METABOLISM SYSTEM REPRESSOR MNGR-RELATED"/>
    <property type="match status" value="1"/>
</dbReference>
<evidence type="ECO:0000313" key="5">
    <source>
        <dbReference type="EMBL" id="MRX76970.1"/>
    </source>
</evidence>
<comment type="caution">
    <text evidence="5">The sequence shown here is derived from an EMBL/GenBank/DDBJ whole genome shotgun (WGS) entry which is preliminary data.</text>
</comment>
<dbReference type="InterPro" id="IPR050679">
    <property type="entry name" value="Bact_HTH_transcr_reg"/>
</dbReference>